<reference evidence="1 2" key="1">
    <citation type="submission" date="2020-10" db="EMBL/GenBank/DDBJ databases">
        <title>The genome of sulfurovum sp.</title>
        <authorList>
            <person name="Xie S."/>
            <person name="Shao Z."/>
            <person name="Jiang L."/>
        </authorList>
    </citation>
    <scope>NUCLEOTIDE SEQUENCE [LARGE SCALE GENOMIC DNA]</scope>
    <source>
        <strain evidence="1 2">ST-419</strain>
    </source>
</reference>
<dbReference type="RefSeq" id="WP_197547639.1">
    <property type="nucleotide sequence ID" value="NZ_CP063164.1"/>
</dbReference>
<name>A0A7M1S0K6_9BACT</name>
<organism evidence="1 2">
    <name type="scientific">Sulfurovum indicum</name>
    <dbReference type="NCBI Taxonomy" id="2779528"/>
    <lineage>
        <taxon>Bacteria</taxon>
        <taxon>Pseudomonadati</taxon>
        <taxon>Campylobacterota</taxon>
        <taxon>Epsilonproteobacteria</taxon>
        <taxon>Campylobacterales</taxon>
        <taxon>Sulfurovaceae</taxon>
        <taxon>Sulfurovum</taxon>
    </lineage>
</organism>
<dbReference type="Gene3D" id="3.40.50.11810">
    <property type="match status" value="1"/>
</dbReference>
<evidence type="ECO:0000313" key="2">
    <source>
        <dbReference type="Proteomes" id="UP000595074"/>
    </source>
</evidence>
<dbReference type="Proteomes" id="UP000595074">
    <property type="component" value="Chromosome"/>
</dbReference>
<proteinExistence type="predicted"/>
<keyword evidence="2" id="KW-1185">Reference proteome</keyword>
<dbReference type="AlphaFoldDB" id="A0A7M1S0K6"/>
<accession>A0A7M1S0K6</accession>
<dbReference type="InterPro" id="IPR012675">
    <property type="entry name" value="Beta-grasp_dom_sf"/>
</dbReference>
<dbReference type="Gene3D" id="1.10.1060.20">
    <property type="match status" value="1"/>
</dbReference>
<evidence type="ECO:0008006" key="3">
    <source>
        <dbReference type="Google" id="ProtNLM"/>
    </source>
</evidence>
<dbReference type="EMBL" id="CP063164">
    <property type="protein sequence ID" value="QOR60968.1"/>
    <property type="molecule type" value="Genomic_DNA"/>
</dbReference>
<dbReference type="Gene3D" id="3.10.20.30">
    <property type="match status" value="1"/>
</dbReference>
<protein>
    <recommendedName>
        <fullName evidence="3">DUF5644 domain-containing protein</fullName>
    </recommendedName>
</protein>
<evidence type="ECO:0000313" key="1">
    <source>
        <dbReference type="EMBL" id="QOR60968.1"/>
    </source>
</evidence>
<gene>
    <name evidence="1" type="ORF">IMZ28_05735</name>
</gene>
<dbReference type="KEGG" id="sinu:IMZ28_05735"/>
<sequence>MQYTLQTRAFFFNAQTDYLPYYKNFTVKLDGDAQAVEILKEIKAQNENFAYPEERLIFRINDLVVTGEESVAQIVEKLGTELQIDPVLSYRSNHCLVINDDDFMERFELLAPYATEEDKAYYESLYSLHYASESSRFNHDYIGDAVLLLAHRMIENGSEYKKEILDAINDEYDGLNACEYENNLFEAQDHTATFEALHSMYEHPVPNKFLEKVSQKLSREARAAHQTKNIHGRNVAFYAAQEETPAAEEVYAAIEAAGGRVIRFSREKKLCGRSLIGRENNLAYLKAATTLLDALDNGAEILIVANKEDLDMFNKHFAAIQKRIGREIPLALLSFDAFKALAEKDKVA</sequence>